<evidence type="ECO:0000313" key="1">
    <source>
        <dbReference type="EMBL" id="SIO61343.1"/>
    </source>
</evidence>
<dbReference type="EMBL" id="FSRU01000002">
    <property type="protein sequence ID" value="SIO61343.1"/>
    <property type="molecule type" value="Genomic_DNA"/>
</dbReference>
<dbReference type="OrthoDB" id="8978153at2"/>
<gene>
    <name evidence="1" type="ORF">SAMN05444165_5207</name>
</gene>
<dbReference type="PIRSF" id="PIRSF028304">
    <property type="entry name" value="UCP028304"/>
    <property type="match status" value="1"/>
</dbReference>
<dbReference type="InterPro" id="IPR010272">
    <property type="entry name" value="T6SS_TssF"/>
</dbReference>
<dbReference type="PANTHER" id="PTHR35370">
    <property type="entry name" value="CYTOPLASMIC PROTEIN-RELATED-RELATED"/>
    <property type="match status" value="1"/>
</dbReference>
<protein>
    <submittedName>
        <fullName evidence="1">Type VI secretion system protein ImpG</fullName>
    </submittedName>
</protein>
<keyword evidence="2" id="KW-1185">Reference proteome</keyword>
<dbReference type="NCBIfam" id="TIGR03359">
    <property type="entry name" value="VI_chp_6"/>
    <property type="match status" value="1"/>
</dbReference>
<accession>A0A1N6KXW1</accession>
<proteinExistence type="predicted"/>
<dbReference type="RefSeq" id="WP_074300227.1">
    <property type="nucleotide sequence ID" value="NZ_FSRU01000002.1"/>
</dbReference>
<evidence type="ECO:0000313" key="2">
    <source>
        <dbReference type="Proteomes" id="UP000185151"/>
    </source>
</evidence>
<organism evidence="1 2">
    <name type="scientific">Paraburkholderia phenazinium</name>
    <dbReference type="NCBI Taxonomy" id="60549"/>
    <lineage>
        <taxon>Bacteria</taxon>
        <taxon>Pseudomonadati</taxon>
        <taxon>Pseudomonadota</taxon>
        <taxon>Betaproteobacteria</taxon>
        <taxon>Burkholderiales</taxon>
        <taxon>Burkholderiaceae</taxon>
        <taxon>Paraburkholderia</taxon>
    </lineage>
</organism>
<reference evidence="1 2" key="1">
    <citation type="submission" date="2016-11" db="EMBL/GenBank/DDBJ databases">
        <authorList>
            <person name="Jaros S."/>
            <person name="Januszkiewicz K."/>
            <person name="Wedrychowicz H."/>
        </authorList>
    </citation>
    <scope>NUCLEOTIDE SEQUENCE [LARGE SCALE GENOMIC DNA]</scope>
    <source>
        <strain evidence="1 2">GAS95</strain>
    </source>
</reference>
<sequence>MEELLPFYERELSLLRQYARAFAERNPKIAARLAMASDNSEDPHVERMIESSALLGARLGARIEDEYPEFTEALLDMLYPHYLRAIPSCSIAQFATDSRTGQLTEAVTVKRGAALEARVGECRFRTVYDVTVLPLRLTEARYSATATAPMSTQLPAHTTGLVSISFEPAAEAEAFAATQGGSPVRIHLTGQQSFVSALTDTLLMRPTAAFAEADGSGRWKALSHLPFSAVGFEDQDALIGGEPDAPAAFRRLMEFFAFPEKFYFIDLDFARLLRATGSCKKLTLHIAVANVLKDSSAAHVLGTLRADNLRLFCTPVINLFKREALPLRGARDALSYPVIPEAPRVPNTEIYSIDSVYTIEQTAAGKVVREIPPYRSMRHDESAQSSRTYWLARRDRWVAQQRPGYETEISFVSIGATPAELDPGPLGIELTCTNRDLPPAMPFGMPGGDLLNEDASFACTISMLRAPTRSATLAQGNRSLWRIVAQLTPNALSLDLAGLKALLYQHAHSASTSMSTLIDGIAGLDHRPCMRWMPAKPLANFVRGIEVLLTIDEPAFNGVSLGVFIGVMERFFEPYAHSNSFTQLVVLSKNTGNEIRRCAPRQGTSPLL</sequence>
<name>A0A1N6KXW1_9BURK</name>
<dbReference type="Proteomes" id="UP000185151">
    <property type="component" value="Unassembled WGS sequence"/>
</dbReference>
<dbReference type="Pfam" id="PF05947">
    <property type="entry name" value="T6SS_TssF"/>
    <property type="match status" value="1"/>
</dbReference>
<dbReference type="PANTHER" id="PTHR35370:SF1">
    <property type="entry name" value="TYPE VI SECRETION SYSTEM COMPONENT TSSF1"/>
    <property type="match status" value="1"/>
</dbReference>
<dbReference type="AlphaFoldDB" id="A0A1N6KXW1"/>